<evidence type="ECO:0000313" key="3">
    <source>
        <dbReference type="RefSeq" id="XP_020839326.1"/>
    </source>
</evidence>
<dbReference type="KEGG" id="pcw:110206359"/>
<evidence type="ECO:0000256" key="1">
    <source>
        <dbReference type="SAM" id="MobiDB-lite"/>
    </source>
</evidence>
<dbReference type="AlphaFoldDB" id="A0A6P5K390"/>
<feature type="region of interest" description="Disordered" evidence="1">
    <location>
        <begin position="1"/>
        <end position="106"/>
    </location>
</feature>
<evidence type="ECO:0000313" key="2">
    <source>
        <dbReference type="Proteomes" id="UP000515140"/>
    </source>
</evidence>
<dbReference type="InParanoid" id="A0A6P5K390"/>
<dbReference type="GeneID" id="110206359"/>
<protein>
    <submittedName>
        <fullName evidence="3">Forkhead box protein F2-like</fullName>
    </submittedName>
</protein>
<organism evidence="2 3">
    <name type="scientific">Phascolarctos cinereus</name>
    <name type="common">Koala</name>
    <dbReference type="NCBI Taxonomy" id="38626"/>
    <lineage>
        <taxon>Eukaryota</taxon>
        <taxon>Metazoa</taxon>
        <taxon>Chordata</taxon>
        <taxon>Craniata</taxon>
        <taxon>Vertebrata</taxon>
        <taxon>Euteleostomi</taxon>
        <taxon>Mammalia</taxon>
        <taxon>Metatheria</taxon>
        <taxon>Diprotodontia</taxon>
        <taxon>Phascolarctidae</taxon>
        <taxon>Phascolarctos</taxon>
    </lineage>
</organism>
<keyword evidence="2" id="KW-1185">Reference proteome</keyword>
<proteinExistence type="predicted"/>
<dbReference type="Proteomes" id="UP000515140">
    <property type="component" value="Unplaced"/>
</dbReference>
<feature type="compositionally biased region" description="Polar residues" evidence="1">
    <location>
        <begin position="1"/>
        <end position="10"/>
    </location>
</feature>
<name>A0A6P5K390_PHACI</name>
<reference evidence="3" key="1">
    <citation type="submission" date="2025-08" db="UniProtKB">
        <authorList>
            <consortium name="RefSeq"/>
        </authorList>
    </citation>
    <scope>IDENTIFICATION</scope>
    <source>
        <tissue evidence="3">Spleen</tissue>
    </source>
</reference>
<accession>A0A6P5K390</accession>
<gene>
    <name evidence="3" type="primary">LOC110206359</name>
</gene>
<sequence>MGFTRTSKCKQSGPGGPVQPARPRSAGAGLAGRGGGGGGCDGLDSCPVPARPRPRPQSYCTDSRLRPWSLGWPIPNVPPREGRPPTLRPCAGPLRKLGPGTGAKSIVQTSDRGQELAERWIDGAAGAWLEGSH</sequence>
<dbReference type="RefSeq" id="XP_020839326.1">
    <property type="nucleotide sequence ID" value="XM_020983667.1"/>
</dbReference>
<feature type="compositionally biased region" description="Gly residues" evidence="1">
    <location>
        <begin position="29"/>
        <end position="41"/>
    </location>
</feature>